<dbReference type="EMBL" id="JBFXLR010000047">
    <property type="protein sequence ID" value="KAL2843284.1"/>
    <property type="molecule type" value="Genomic_DNA"/>
</dbReference>
<dbReference type="PROSITE" id="PS50297">
    <property type="entry name" value="ANK_REP_REGION"/>
    <property type="match status" value="2"/>
</dbReference>
<dbReference type="InterPro" id="IPR051631">
    <property type="entry name" value="Ankyrin-KH/SAM_domain"/>
</dbReference>
<accession>A0ABR4JUL7</accession>
<evidence type="ECO:0000313" key="5">
    <source>
        <dbReference type="Proteomes" id="UP001610444"/>
    </source>
</evidence>
<proteinExistence type="predicted"/>
<dbReference type="InterPro" id="IPR036770">
    <property type="entry name" value="Ankyrin_rpt-contain_sf"/>
</dbReference>
<evidence type="ECO:0000256" key="1">
    <source>
        <dbReference type="ARBA" id="ARBA00022737"/>
    </source>
</evidence>
<protein>
    <submittedName>
        <fullName evidence="4">Ankyrin repeat-containing domain protein</fullName>
    </submittedName>
</protein>
<dbReference type="PROSITE" id="PS50088">
    <property type="entry name" value="ANK_REPEAT"/>
    <property type="match status" value="2"/>
</dbReference>
<keyword evidence="2 3" id="KW-0040">ANK repeat</keyword>
<evidence type="ECO:0000313" key="4">
    <source>
        <dbReference type="EMBL" id="KAL2843284.1"/>
    </source>
</evidence>
<feature type="repeat" description="ANK" evidence="3">
    <location>
        <begin position="337"/>
        <end position="369"/>
    </location>
</feature>
<reference evidence="4 5" key="1">
    <citation type="submission" date="2024-07" db="EMBL/GenBank/DDBJ databases">
        <title>Section-level genome sequencing and comparative genomics of Aspergillus sections Usti and Cavernicolus.</title>
        <authorList>
            <consortium name="Lawrence Berkeley National Laboratory"/>
            <person name="Nybo J.L."/>
            <person name="Vesth T.C."/>
            <person name="Theobald S."/>
            <person name="Frisvad J.C."/>
            <person name="Larsen T.O."/>
            <person name="Kjaerboelling I."/>
            <person name="Rothschild-Mancinelli K."/>
            <person name="Lyhne E.K."/>
            <person name="Kogle M.E."/>
            <person name="Barry K."/>
            <person name="Clum A."/>
            <person name="Na H."/>
            <person name="Ledsgaard L."/>
            <person name="Lin J."/>
            <person name="Lipzen A."/>
            <person name="Kuo A."/>
            <person name="Riley R."/>
            <person name="Mondo S."/>
            <person name="LaButti K."/>
            <person name="Haridas S."/>
            <person name="Pangalinan J."/>
            <person name="Salamov A.A."/>
            <person name="Simmons B.A."/>
            <person name="Magnuson J.K."/>
            <person name="Chen J."/>
            <person name="Drula E."/>
            <person name="Henrissat B."/>
            <person name="Wiebenga A."/>
            <person name="Lubbers R.J."/>
            <person name="Gomes A.C."/>
            <person name="Macurrencykelacurrency M.R."/>
            <person name="Stajich J."/>
            <person name="Grigoriev I.V."/>
            <person name="Mortensen U.H."/>
            <person name="De vries R.P."/>
            <person name="Baker S.E."/>
            <person name="Andersen M.R."/>
        </authorList>
    </citation>
    <scope>NUCLEOTIDE SEQUENCE [LARGE SCALE GENOMIC DNA]</scope>
    <source>
        <strain evidence="4 5">CBS 756.74</strain>
    </source>
</reference>
<gene>
    <name evidence="4" type="ORF">BJX68DRAFT_270293</name>
</gene>
<keyword evidence="1" id="KW-0677">Repeat</keyword>
<organism evidence="4 5">
    <name type="scientific">Aspergillus pseudodeflectus</name>
    <dbReference type="NCBI Taxonomy" id="176178"/>
    <lineage>
        <taxon>Eukaryota</taxon>
        <taxon>Fungi</taxon>
        <taxon>Dikarya</taxon>
        <taxon>Ascomycota</taxon>
        <taxon>Pezizomycotina</taxon>
        <taxon>Eurotiomycetes</taxon>
        <taxon>Eurotiomycetidae</taxon>
        <taxon>Eurotiales</taxon>
        <taxon>Aspergillaceae</taxon>
        <taxon>Aspergillus</taxon>
        <taxon>Aspergillus subgen. Nidulantes</taxon>
    </lineage>
</organism>
<name>A0ABR4JUL7_9EURO</name>
<dbReference type="GeneID" id="98161749"/>
<sequence length="461" mass="51180">MHLLEFPLEIFHMILAHTIVQGYAENFTQLQLVNKTFAREAQNVVLSHRLFQRVGQWDPFVFEYLCYRAMAPDACHYYAIRVVRQSTAWICAQDSVKYSERDTGYALSCSAALCCSEILHKALTNSTHKCTEAQKRDGLHQSSDSPQHRLCAAACIGDVGLIQSLLLNGAEVNTKSDIFGSPLLNAARGGHATIVEFLLENGADPECDTVRWTTESERNDVQRFIFRRMNKEPWTPLGAAAFAGHGAIVKLLLEPRYSLSRSSCSFFHAIIHTSRGGHVDLLRMLIASADFDTIPEKVKTRVLDSALKESASGGHLQNIQLLLECGAPVDLSIPEEQEHTALWYAAFHGRNEAIELLLDRGADINEGSTWPDAPLVIAGRVGFPRTVALLLDRGAQVRHGRVYALGQIDIISPFCVIKVLLDKEVHKRDAGGAMQLLEDAHSANRQDLIDLFHEYGVILST</sequence>
<feature type="repeat" description="ANK" evidence="3">
    <location>
        <begin position="181"/>
        <end position="210"/>
    </location>
</feature>
<evidence type="ECO:0000256" key="2">
    <source>
        <dbReference type="ARBA" id="ARBA00023043"/>
    </source>
</evidence>
<keyword evidence="5" id="KW-1185">Reference proteome</keyword>
<evidence type="ECO:0000256" key="3">
    <source>
        <dbReference type="PROSITE-ProRule" id="PRU00023"/>
    </source>
</evidence>
<dbReference type="PANTHER" id="PTHR23206">
    <property type="entry name" value="MASK PROTEIN"/>
    <property type="match status" value="1"/>
</dbReference>
<dbReference type="RefSeq" id="XP_070895557.1">
    <property type="nucleotide sequence ID" value="XM_071046585.1"/>
</dbReference>
<dbReference type="Gene3D" id="1.25.40.20">
    <property type="entry name" value="Ankyrin repeat-containing domain"/>
    <property type="match status" value="2"/>
</dbReference>
<comment type="caution">
    <text evidence="4">The sequence shown here is derived from an EMBL/GenBank/DDBJ whole genome shotgun (WGS) entry which is preliminary data.</text>
</comment>
<dbReference type="PANTHER" id="PTHR23206:SF7">
    <property type="entry name" value="PROTEIN KINASE DOMAIN-CONTAINING PROTEIN"/>
    <property type="match status" value="1"/>
</dbReference>
<dbReference type="Proteomes" id="UP001610444">
    <property type="component" value="Unassembled WGS sequence"/>
</dbReference>
<dbReference type="SUPFAM" id="SSF48403">
    <property type="entry name" value="Ankyrin repeat"/>
    <property type="match status" value="1"/>
</dbReference>
<dbReference type="InterPro" id="IPR002110">
    <property type="entry name" value="Ankyrin_rpt"/>
</dbReference>
<dbReference type="SMART" id="SM00248">
    <property type="entry name" value="ANK"/>
    <property type="match status" value="6"/>
</dbReference>
<dbReference type="Pfam" id="PF12796">
    <property type="entry name" value="Ank_2"/>
    <property type="match status" value="2"/>
</dbReference>